<evidence type="ECO:0000256" key="1">
    <source>
        <dbReference type="ARBA" id="ARBA00004114"/>
    </source>
</evidence>
<dbReference type="InterPro" id="IPR022008">
    <property type="entry name" value="EABR"/>
</dbReference>
<keyword evidence="9" id="KW-0206">Cytoskeleton</keyword>
<dbReference type="EMBL" id="JAOTOJ010000005">
    <property type="protein sequence ID" value="KAK9400714.1"/>
    <property type="molecule type" value="Genomic_DNA"/>
</dbReference>
<dbReference type="GO" id="GO:0000281">
    <property type="term" value="P:mitotic cytokinesis"/>
    <property type="evidence" value="ECO:0007669"/>
    <property type="project" value="InterPro"/>
</dbReference>
<evidence type="ECO:0000256" key="10">
    <source>
        <dbReference type="ARBA" id="ARBA00023306"/>
    </source>
</evidence>
<dbReference type="Gene3D" id="1.20.5.1180">
    <property type="entry name" value="Geminin coiled-coil domain"/>
    <property type="match status" value="1"/>
</dbReference>
<evidence type="ECO:0000256" key="12">
    <source>
        <dbReference type="ARBA" id="ARBA00069787"/>
    </source>
</evidence>
<comment type="function">
    <text evidence="11">Plays a role in mitotic exit and cytokinesis. Recruits PDCD6IP and TSG101 to midbody during cytokinesis. Required for successful completion of cytokinesis. Not required for microtubule nucleation. Plays a role in the development of the brain and kidney.</text>
</comment>
<evidence type="ECO:0000256" key="4">
    <source>
        <dbReference type="ARBA" id="ARBA00022490"/>
    </source>
</evidence>
<comment type="subcellular location">
    <subcellularLocation>
        <location evidence="3">Cleavage furrow</location>
    </subcellularLocation>
    <subcellularLocation>
        <location evidence="1">Cytoplasm</location>
        <location evidence="1">Cytoskeleton</location>
        <location evidence="1">Microtubule organizing center</location>
        <location evidence="1">Centrosome</location>
        <location evidence="1">Centriole</location>
    </subcellularLocation>
    <subcellularLocation>
        <location evidence="2">Midbody</location>
        <location evidence="2">Midbody ring</location>
    </subcellularLocation>
</comment>
<dbReference type="InterPro" id="IPR038926">
    <property type="entry name" value="CEP55"/>
</dbReference>
<evidence type="ECO:0000256" key="5">
    <source>
        <dbReference type="ARBA" id="ARBA00022553"/>
    </source>
</evidence>
<evidence type="ECO:0000256" key="2">
    <source>
        <dbReference type="ARBA" id="ARBA00004476"/>
    </source>
</evidence>
<sequence length="495" mass="56789">MTSKKWGFKSGDSKSESELQVYKKENAALKKSLEEIIKEKSKMTPEERKRLLEKILALETETEEYKNKLGKKDQEIQVLKDELRSRSKSTDAASLQGQLEEKTKEVAKREQLLNSLSEEVEWQKNHISAVSARCTDLESRASNVQIAQEKAVHCAGMPVNIHEVEIQLKDALEKNQQWIIYDQQREAYVQSLLARIFDLEQQLKTVIQEQAKEARAEGDKQRYYEQMLATAEKNLEAERQIVSQLHADRNELQRKYDEIKQEAINADGLLKLQKQTDIKALQDENHLKGQLLQRVTHEHEMTRKKLDEERKRAQALSVQVEVLHKSLIKQQEEQSRIAALEQQIQSCTSDFENEKLDRQNLQIQLNKVLKELQKARDQITRLEPSKLPEHGGCLEVLDNFHAAFEDKLMIQDKRSLPKQLAEGSDARYSVPLTTPRKVLASPPCGGTALQALLRLPPLPRCTSRSEPPRCSVHPKLALKEEDGRSGAPIRARVRG</sequence>
<evidence type="ECO:0000313" key="16">
    <source>
        <dbReference type="EMBL" id="KAK9400714.1"/>
    </source>
</evidence>
<keyword evidence="7" id="KW-0498">Mitosis</keyword>
<evidence type="ECO:0000256" key="7">
    <source>
        <dbReference type="ARBA" id="ARBA00022776"/>
    </source>
</evidence>
<dbReference type="Proteomes" id="UP001474421">
    <property type="component" value="Unassembled WGS sequence"/>
</dbReference>
<protein>
    <recommendedName>
        <fullName evidence="12">Centrosomal protein of 55 kDa</fullName>
    </recommendedName>
</protein>
<dbReference type="Gene3D" id="1.20.5.990">
    <property type="entry name" value="Nemo cc2-lz domain - 1d5 darpin complex"/>
    <property type="match status" value="1"/>
</dbReference>
<proteinExistence type="predicted"/>
<keyword evidence="10" id="KW-0131">Cell cycle</keyword>
<feature type="domain" description="TSG101 and ALIX binding" evidence="15">
    <location>
        <begin position="165"/>
        <end position="197"/>
    </location>
</feature>
<evidence type="ECO:0000256" key="6">
    <source>
        <dbReference type="ARBA" id="ARBA00022618"/>
    </source>
</evidence>
<evidence type="ECO:0000256" key="13">
    <source>
        <dbReference type="SAM" id="Coils"/>
    </source>
</evidence>
<comment type="caution">
    <text evidence="16">The sequence shown here is derived from an EMBL/GenBank/DDBJ whole genome shotgun (WGS) entry which is preliminary data.</text>
</comment>
<dbReference type="GO" id="GO:0032154">
    <property type="term" value="C:cleavage furrow"/>
    <property type="evidence" value="ECO:0007669"/>
    <property type="project" value="UniProtKB-SubCell"/>
</dbReference>
<keyword evidence="17" id="KW-1185">Reference proteome</keyword>
<keyword evidence="6" id="KW-0132">Cell division</keyword>
<dbReference type="FunFam" id="1.20.5.1180:FF:000002">
    <property type="entry name" value="Centrosomal protein of 55 kDa"/>
    <property type="match status" value="1"/>
</dbReference>
<dbReference type="FunFam" id="1.20.5.990:FF:000006">
    <property type="entry name" value="Centrosomal protein of 55 kDa"/>
    <property type="match status" value="1"/>
</dbReference>
<evidence type="ECO:0000259" key="15">
    <source>
        <dbReference type="Pfam" id="PF12180"/>
    </source>
</evidence>
<evidence type="ECO:0000256" key="3">
    <source>
        <dbReference type="ARBA" id="ARBA00004626"/>
    </source>
</evidence>
<feature type="coiled-coil region" evidence="13">
    <location>
        <begin position="19"/>
        <end position="119"/>
    </location>
</feature>
<keyword evidence="5" id="KW-0597">Phosphoprotein</keyword>
<dbReference type="PANTHER" id="PTHR31838">
    <property type="entry name" value="CENTROSOMAL PROTEIN OF 55 KDA"/>
    <property type="match status" value="1"/>
</dbReference>
<dbReference type="GO" id="GO:0045184">
    <property type="term" value="P:establishment of protein localization"/>
    <property type="evidence" value="ECO:0007669"/>
    <property type="project" value="TreeGrafter"/>
</dbReference>
<dbReference type="AlphaFoldDB" id="A0AAW1BFB2"/>
<organism evidence="16 17">
    <name type="scientific">Crotalus adamanteus</name>
    <name type="common">Eastern diamondback rattlesnake</name>
    <dbReference type="NCBI Taxonomy" id="8729"/>
    <lineage>
        <taxon>Eukaryota</taxon>
        <taxon>Metazoa</taxon>
        <taxon>Chordata</taxon>
        <taxon>Craniata</taxon>
        <taxon>Vertebrata</taxon>
        <taxon>Euteleostomi</taxon>
        <taxon>Lepidosauria</taxon>
        <taxon>Squamata</taxon>
        <taxon>Bifurcata</taxon>
        <taxon>Unidentata</taxon>
        <taxon>Episquamata</taxon>
        <taxon>Toxicofera</taxon>
        <taxon>Serpentes</taxon>
        <taxon>Colubroidea</taxon>
        <taxon>Viperidae</taxon>
        <taxon>Crotalinae</taxon>
        <taxon>Crotalus</taxon>
    </lineage>
</organism>
<dbReference type="GO" id="GO:0005814">
    <property type="term" value="C:centriole"/>
    <property type="evidence" value="ECO:0007669"/>
    <property type="project" value="UniProtKB-SubCell"/>
</dbReference>
<dbReference type="PANTHER" id="PTHR31838:SF1">
    <property type="entry name" value="CENTROSOMAL PROTEIN OF 55 KDA"/>
    <property type="match status" value="1"/>
</dbReference>
<dbReference type="Pfam" id="PF12180">
    <property type="entry name" value="EABR"/>
    <property type="match status" value="1"/>
</dbReference>
<feature type="region of interest" description="Disordered" evidence="14">
    <location>
        <begin position="460"/>
        <end position="495"/>
    </location>
</feature>
<dbReference type="GO" id="GO:0051896">
    <property type="term" value="P:regulation of phosphatidylinositol 3-kinase/protein kinase B signal transduction"/>
    <property type="evidence" value="ECO:0007669"/>
    <property type="project" value="InterPro"/>
</dbReference>
<evidence type="ECO:0000256" key="11">
    <source>
        <dbReference type="ARBA" id="ARBA00055531"/>
    </source>
</evidence>
<evidence type="ECO:0000313" key="17">
    <source>
        <dbReference type="Proteomes" id="UP001474421"/>
    </source>
</evidence>
<dbReference type="GO" id="GO:0090543">
    <property type="term" value="C:Flemming body"/>
    <property type="evidence" value="ECO:0007669"/>
    <property type="project" value="UniProtKB-SubCell"/>
</dbReference>
<gene>
    <name evidence="16" type="ORF">NXF25_011428</name>
</gene>
<keyword evidence="8 13" id="KW-0175">Coiled coil</keyword>
<evidence type="ECO:0000256" key="14">
    <source>
        <dbReference type="SAM" id="MobiDB-lite"/>
    </source>
</evidence>
<evidence type="ECO:0000256" key="9">
    <source>
        <dbReference type="ARBA" id="ARBA00023212"/>
    </source>
</evidence>
<name>A0AAW1BFB2_CROAD</name>
<evidence type="ECO:0000256" key="8">
    <source>
        <dbReference type="ARBA" id="ARBA00023054"/>
    </source>
</evidence>
<keyword evidence="4" id="KW-0963">Cytoplasm</keyword>
<accession>A0AAW1BFB2</accession>
<reference evidence="16 17" key="1">
    <citation type="journal article" date="2024" name="Proc. Natl. Acad. Sci. U.S.A.">
        <title>The genetic regulatory architecture and epigenomic basis for age-related changes in rattlesnake venom.</title>
        <authorList>
            <person name="Hogan M.P."/>
            <person name="Holding M.L."/>
            <person name="Nystrom G.S."/>
            <person name="Colston T.J."/>
            <person name="Bartlett D.A."/>
            <person name="Mason A.J."/>
            <person name="Ellsworth S.A."/>
            <person name="Rautsaw R.M."/>
            <person name="Lawrence K.C."/>
            <person name="Strickland J.L."/>
            <person name="He B."/>
            <person name="Fraser P."/>
            <person name="Margres M.J."/>
            <person name="Gilbert D.M."/>
            <person name="Gibbs H.L."/>
            <person name="Parkinson C.L."/>
            <person name="Rokyta D.R."/>
        </authorList>
    </citation>
    <scope>NUCLEOTIDE SEQUENCE [LARGE SCALE GENOMIC DNA]</scope>
    <source>
        <strain evidence="16">DRR0105</strain>
    </source>
</reference>
<feature type="coiled-coil region" evidence="13">
    <location>
        <begin position="189"/>
        <end position="378"/>
    </location>
</feature>